<dbReference type="EMBL" id="JBHUDB010000001">
    <property type="protein sequence ID" value="MFD1569123.1"/>
    <property type="molecule type" value="Genomic_DNA"/>
</dbReference>
<keyword evidence="9" id="KW-1185">Reference proteome</keyword>
<evidence type="ECO:0000256" key="1">
    <source>
        <dbReference type="ARBA" id="ARBA00001917"/>
    </source>
</evidence>
<sequence length="376" mass="40752">MTESLFTPLSLRGTEFRNRVMMSPMCQYSADDGFPTDWHRVHLGSRAVGGAGVVMTEATAVEPRGRITPGCLGIWSDEHAEALAPTVEFVRSQGAVPGIQLAHAGRKGSHRPPAEGGAPISVDDPNGWETVSATDDPYPDADRDEPDESGRSEKSGDPAATRRLSTDEIPEVIDAFADAAARSLDAGFEIAEVHAAHGYLLHQFLSPVTNDRDDAYGGSFEDRTRLVREVVSAVREVWPDDKPVFVRISATDWLPDRDSWDVDDSVRLAPLLAEAGADLIDVSGGGIHPAQQLPNTGPGYQVPYAEAIRDGTDVPVAAVGGITEPTHADALVRNDRADLVALGRELLRHPYWALEAAHELDADIEWPVQYRRGRFD</sequence>
<keyword evidence="4" id="KW-0521">NADP</keyword>
<evidence type="ECO:0000259" key="7">
    <source>
        <dbReference type="Pfam" id="PF00724"/>
    </source>
</evidence>
<evidence type="ECO:0000313" key="9">
    <source>
        <dbReference type="Proteomes" id="UP001597185"/>
    </source>
</evidence>
<keyword evidence="3" id="KW-0288">FMN</keyword>
<gene>
    <name evidence="8" type="ORF">ACFR9T_00690</name>
</gene>
<accession>A0ABD6BWL7</accession>
<organism evidence="8 9">
    <name type="scientific">Halorubrum laminariae</name>
    <dbReference type="NCBI Taxonomy" id="1433523"/>
    <lineage>
        <taxon>Archaea</taxon>
        <taxon>Methanobacteriati</taxon>
        <taxon>Methanobacteriota</taxon>
        <taxon>Stenosarchaea group</taxon>
        <taxon>Halobacteria</taxon>
        <taxon>Halobacteriales</taxon>
        <taxon>Haloferacaceae</taxon>
        <taxon>Halorubrum</taxon>
    </lineage>
</organism>
<dbReference type="PANTHER" id="PTHR43303">
    <property type="entry name" value="NADPH DEHYDROGENASE C23G7.10C-RELATED"/>
    <property type="match status" value="1"/>
</dbReference>
<evidence type="ECO:0000256" key="3">
    <source>
        <dbReference type="ARBA" id="ARBA00022643"/>
    </source>
</evidence>
<dbReference type="SUPFAM" id="SSF51395">
    <property type="entry name" value="FMN-linked oxidoreductases"/>
    <property type="match status" value="1"/>
</dbReference>
<evidence type="ECO:0000256" key="5">
    <source>
        <dbReference type="ARBA" id="ARBA00023002"/>
    </source>
</evidence>
<dbReference type="Pfam" id="PF00724">
    <property type="entry name" value="Oxidored_FMN"/>
    <property type="match status" value="1"/>
</dbReference>
<dbReference type="GO" id="GO:0016491">
    <property type="term" value="F:oxidoreductase activity"/>
    <property type="evidence" value="ECO:0007669"/>
    <property type="project" value="UniProtKB-KW"/>
</dbReference>
<dbReference type="AlphaFoldDB" id="A0ABD6BWL7"/>
<evidence type="ECO:0000313" key="8">
    <source>
        <dbReference type="EMBL" id="MFD1569123.1"/>
    </source>
</evidence>
<name>A0ABD6BWL7_9EURY</name>
<comment type="cofactor">
    <cofactor evidence="1">
        <name>FMN</name>
        <dbReference type="ChEBI" id="CHEBI:58210"/>
    </cofactor>
</comment>
<feature type="compositionally biased region" description="Acidic residues" evidence="6">
    <location>
        <begin position="137"/>
        <end position="147"/>
    </location>
</feature>
<evidence type="ECO:0000256" key="6">
    <source>
        <dbReference type="SAM" id="MobiDB-lite"/>
    </source>
</evidence>
<proteinExistence type="predicted"/>
<dbReference type="InterPro" id="IPR044152">
    <property type="entry name" value="YqjM-like"/>
</dbReference>
<dbReference type="InterPro" id="IPR013785">
    <property type="entry name" value="Aldolase_TIM"/>
</dbReference>
<feature type="region of interest" description="Disordered" evidence="6">
    <location>
        <begin position="103"/>
        <end position="166"/>
    </location>
</feature>
<dbReference type="PANTHER" id="PTHR43303:SF4">
    <property type="entry name" value="NADPH DEHYDROGENASE C23G7.10C-RELATED"/>
    <property type="match status" value="1"/>
</dbReference>
<dbReference type="Proteomes" id="UP001597185">
    <property type="component" value="Unassembled WGS sequence"/>
</dbReference>
<dbReference type="InterPro" id="IPR001155">
    <property type="entry name" value="OxRdtase_FMN_N"/>
</dbReference>
<comment type="caution">
    <text evidence="8">The sequence shown here is derived from an EMBL/GenBank/DDBJ whole genome shotgun (WGS) entry which is preliminary data.</text>
</comment>
<evidence type="ECO:0000256" key="2">
    <source>
        <dbReference type="ARBA" id="ARBA00022630"/>
    </source>
</evidence>
<feature type="domain" description="NADH:flavin oxidoreductase/NADH oxidase N-terminal" evidence="7">
    <location>
        <begin position="4"/>
        <end position="361"/>
    </location>
</feature>
<reference evidence="8 9" key="1">
    <citation type="journal article" date="2019" name="Int. J. Syst. Evol. Microbiol.">
        <title>The Global Catalogue of Microorganisms (GCM) 10K type strain sequencing project: providing services to taxonomists for standard genome sequencing and annotation.</title>
        <authorList>
            <consortium name="The Broad Institute Genomics Platform"/>
            <consortium name="The Broad Institute Genome Sequencing Center for Infectious Disease"/>
            <person name="Wu L."/>
            <person name="Ma J."/>
        </authorList>
    </citation>
    <scope>NUCLEOTIDE SEQUENCE [LARGE SCALE GENOMIC DNA]</scope>
    <source>
        <strain evidence="8 9">CGMCC 1.12689</strain>
    </source>
</reference>
<protein>
    <submittedName>
        <fullName evidence="8">NADH:flavin oxidoreductase/NADH oxidase</fullName>
    </submittedName>
</protein>
<dbReference type="Gene3D" id="3.20.20.70">
    <property type="entry name" value="Aldolase class I"/>
    <property type="match status" value="1"/>
</dbReference>
<keyword evidence="5" id="KW-0560">Oxidoreductase</keyword>
<dbReference type="RefSeq" id="WP_256418451.1">
    <property type="nucleotide sequence ID" value="NZ_JANHDL010000006.1"/>
</dbReference>
<evidence type="ECO:0000256" key="4">
    <source>
        <dbReference type="ARBA" id="ARBA00022857"/>
    </source>
</evidence>
<keyword evidence="2" id="KW-0285">Flavoprotein</keyword>
<dbReference type="CDD" id="cd02932">
    <property type="entry name" value="OYE_YqiM_FMN"/>
    <property type="match status" value="1"/>
</dbReference>